<evidence type="ECO:0000313" key="1">
    <source>
        <dbReference type="EMBL" id="GIF84478.1"/>
    </source>
</evidence>
<dbReference type="EMBL" id="BONF01000038">
    <property type="protein sequence ID" value="GIF84478.1"/>
    <property type="molecule type" value="Genomic_DNA"/>
</dbReference>
<accession>A0A8J3NLX1</accession>
<reference evidence="1 2" key="1">
    <citation type="submission" date="2021-01" db="EMBL/GenBank/DDBJ databases">
        <title>Whole genome shotgun sequence of Catellatospora bangladeshensis NBRC 107357.</title>
        <authorList>
            <person name="Komaki H."/>
            <person name="Tamura T."/>
        </authorList>
    </citation>
    <scope>NUCLEOTIDE SEQUENCE [LARGE SCALE GENOMIC DNA]</scope>
    <source>
        <strain evidence="1 2">NBRC 107357</strain>
    </source>
</reference>
<dbReference type="Proteomes" id="UP000601223">
    <property type="component" value="Unassembled WGS sequence"/>
</dbReference>
<comment type="caution">
    <text evidence="1">The sequence shown here is derived from an EMBL/GenBank/DDBJ whole genome shotgun (WGS) entry which is preliminary data.</text>
</comment>
<gene>
    <name evidence="1" type="ORF">Cba03nite_58270</name>
</gene>
<dbReference type="AlphaFoldDB" id="A0A8J3NLX1"/>
<protein>
    <submittedName>
        <fullName evidence="1">Uncharacterized protein</fullName>
    </submittedName>
</protein>
<evidence type="ECO:0000313" key="2">
    <source>
        <dbReference type="Proteomes" id="UP000601223"/>
    </source>
</evidence>
<proteinExistence type="predicted"/>
<organism evidence="1 2">
    <name type="scientific">Catellatospora bangladeshensis</name>
    <dbReference type="NCBI Taxonomy" id="310355"/>
    <lineage>
        <taxon>Bacteria</taxon>
        <taxon>Bacillati</taxon>
        <taxon>Actinomycetota</taxon>
        <taxon>Actinomycetes</taxon>
        <taxon>Micromonosporales</taxon>
        <taxon>Micromonosporaceae</taxon>
        <taxon>Catellatospora</taxon>
    </lineage>
</organism>
<sequence length="62" mass="6951">MIEQPPAEQLPVRVPSWASEPTSLLQTVQAEQAEWRRSAWNGPTRLLVSIITHLRSGDRDSG</sequence>
<name>A0A8J3NLX1_9ACTN</name>
<keyword evidence="2" id="KW-1185">Reference proteome</keyword>